<dbReference type="AlphaFoldDB" id="A0A103RSY5"/>
<dbReference type="Proteomes" id="UP000064029">
    <property type="component" value="Unassembled WGS sequence"/>
</dbReference>
<reference evidence="2 3" key="1">
    <citation type="submission" date="2015-11" db="EMBL/GenBank/DDBJ databases">
        <title>Expanding the genomic diversity of Burkholderia species for the development of highly accurate diagnostics.</title>
        <authorList>
            <person name="Sahl J."/>
            <person name="Keim P."/>
            <person name="Wagner D."/>
        </authorList>
    </citation>
    <scope>NUCLEOTIDE SEQUENCE [LARGE SCALE GENOMIC DNA]</scope>
    <source>
        <strain evidence="2 3">MSMB2036</strain>
    </source>
</reference>
<evidence type="ECO:0000313" key="2">
    <source>
        <dbReference type="EMBL" id="KVG73272.1"/>
    </source>
</evidence>
<dbReference type="PANTHER" id="PTHR38595">
    <property type="entry name" value="CYTOPLASMIC PROTEIN-RELATED"/>
    <property type="match status" value="1"/>
</dbReference>
<feature type="domain" description="IraD/Gp25-like" evidence="1">
    <location>
        <begin position="43"/>
        <end position="145"/>
    </location>
</feature>
<evidence type="ECO:0000259" key="1">
    <source>
        <dbReference type="Pfam" id="PF04965"/>
    </source>
</evidence>
<evidence type="ECO:0000313" key="3">
    <source>
        <dbReference type="Proteomes" id="UP000064029"/>
    </source>
</evidence>
<dbReference type="EMBL" id="LOXM01000046">
    <property type="protein sequence ID" value="KVG73272.1"/>
    <property type="molecule type" value="Genomic_DNA"/>
</dbReference>
<dbReference type="InterPro" id="IPR017737">
    <property type="entry name" value="TssE1-like"/>
</dbReference>
<dbReference type="PANTHER" id="PTHR38595:SF1">
    <property type="entry name" value="TYPE VI SECRETION SYSTEM COMPONENT TSSE1"/>
    <property type="match status" value="1"/>
</dbReference>
<dbReference type="OrthoDB" id="119583at2"/>
<gene>
    <name evidence="2" type="ORF">WJ33_17020</name>
</gene>
<dbReference type="InterPro" id="IPR053176">
    <property type="entry name" value="T6SS_TssE1-like"/>
</dbReference>
<accession>A0A103RSY5</accession>
<proteinExistence type="predicted"/>
<comment type="caution">
    <text evidence="2">The sequence shown here is derived from an EMBL/GenBank/DDBJ whole genome shotgun (WGS) entry which is preliminary data.</text>
</comment>
<organism evidence="2 3">
    <name type="scientific">Burkholderia ubonensis</name>
    <dbReference type="NCBI Taxonomy" id="101571"/>
    <lineage>
        <taxon>Bacteria</taxon>
        <taxon>Pseudomonadati</taxon>
        <taxon>Pseudomonadota</taxon>
        <taxon>Betaproteobacteria</taxon>
        <taxon>Burkholderiales</taxon>
        <taxon>Burkholderiaceae</taxon>
        <taxon>Burkholderia</taxon>
        <taxon>Burkholderia cepacia complex</taxon>
    </lineage>
</organism>
<name>A0A103RSY5_9BURK</name>
<dbReference type="NCBIfam" id="TIGR03357">
    <property type="entry name" value="VI_zyme"/>
    <property type="match status" value="1"/>
</dbReference>
<dbReference type="RefSeq" id="WP_059749776.1">
    <property type="nucleotide sequence ID" value="NZ_CP013414.1"/>
</dbReference>
<protein>
    <submittedName>
        <fullName evidence="2">Cytoplasmic protein</fullName>
    </submittedName>
</protein>
<dbReference type="Pfam" id="PF04965">
    <property type="entry name" value="GPW_gp25"/>
    <property type="match status" value="1"/>
</dbReference>
<dbReference type="InterPro" id="IPR007048">
    <property type="entry name" value="IraD/Gp25-like"/>
</dbReference>
<dbReference type="SUPFAM" id="SSF160719">
    <property type="entry name" value="gpW/gp25-like"/>
    <property type="match status" value="1"/>
</dbReference>
<sequence length="173" mass="19488">MARHPDDLHRPAYLPSLLDRLQDDTPHARHETPSAYAPNGEGMRRIIQRDLALLLNSTNLDGELDAARYPQAAASVVNYGVPPLSGSYLSDRNWETIEKLVKTAIVRFEPRLLPESLAIRPVVGREAASYNKLMFEIRGLMQWSPYPLEFLIQSTFDIETNKVTLDPGARIGH</sequence>